<dbReference type="PROSITE" id="PS51421">
    <property type="entry name" value="RAS"/>
    <property type="match status" value="1"/>
</dbReference>
<dbReference type="Pfam" id="PF00071">
    <property type="entry name" value="Ras"/>
    <property type="match status" value="1"/>
</dbReference>
<evidence type="ECO:0000313" key="2">
    <source>
        <dbReference type="EMBL" id="KAJ8314601.1"/>
    </source>
</evidence>
<dbReference type="SUPFAM" id="SSF52540">
    <property type="entry name" value="P-loop containing nucleoside triphosphate hydrolases"/>
    <property type="match status" value="1"/>
</dbReference>
<comment type="similarity">
    <text evidence="1">Belongs to the small GTPase superfamily. Rab family.</text>
</comment>
<dbReference type="Gene3D" id="3.40.50.300">
    <property type="entry name" value="P-loop containing nucleotide triphosphate hydrolases"/>
    <property type="match status" value="1"/>
</dbReference>
<evidence type="ECO:0000313" key="3">
    <source>
        <dbReference type="Proteomes" id="UP001217089"/>
    </source>
</evidence>
<feature type="non-terminal residue" evidence="2">
    <location>
        <position position="242"/>
    </location>
</feature>
<dbReference type="SMART" id="SM00173">
    <property type="entry name" value="RAS"/>
    <property type="match status" value="1"/>
</dbReference>
<keyword evidence="3" id="KW-1185">Reference proteome</keyword>
<sequence>MVEPIFDYQFRLILVGDSTVGKSSMLKYFTDGKFSEVCDPTVGVDFYARLIEVKPGVRVKLQLWDTAGQERFRSITRSYYRNSVGVLIVFDITKRKSYENVCGWLTESKQHIEPHNAVYVIVGQKSDLDEERQVTSREGRLFAETNGLRYYETSAKTGVNIEEAFLSLAKDIYQLLEDGKITVEEGWDGVKNGFARPKEPFHLMEGEAESGGFRLPLNQAYQKMKILALLTSNHISMSKSNR</sequence>
<dbReference type="InterPro" id="IPR005225">
    <property type="entry name" value="Small_GTP-bd"/>
</dbReference>
<dbReference type="InterPro" id="IPR001806">
    <property type="entry name" value="Small_GTPase"/>
</dbReference>
<dbReference type="Proteomes" id="UP001217089">
    <property type="component" value="Unassembled WGS sequence"/>
</dbReference>
<evidence type="ECO:0008006" key="4">
    <source>
        <dbReference type="Google" id="ProtNLM"/>
    </source>
</evidence>
<dbReference type="InterPro" id="IPR050209">
    <property type="entry name" value="Rab_GTPases_membrane_traffic"/>
</dbReference>
<dbReference type="SMART" id="SM00176">
    <property type="entry name" value="RAN"/>
    <property type="match status" value="1"/>
</dbReference>
<dbReference type="SMART" id="SM00177">
    <property type="entry name" value="ARF"/>
    <property type="match status" value="1"/>
</dbReference>
<evidence type="ECO:0000256" key="1">
    <source>
        <dbReference type="ARBA" id="ARBA00006270"/>
    </source>
</evidence>
<protein>
    <recommendedName>
        <fullName evidence="4">Ras-related protein Rab-39B</fullName>
    </recommendedName>
</protein>
<dbReference type="PANTHER" id="PTHR47979">
    <property type="entry name" value="DRAB11-RELATED"/>
    <property type="match status" value="1"/>
</dbReference>
<dbReference type="PROSITE" id="PS51420">
    <property type="entry name" value="RHO"/>
    <property type="match status" value="1"/>
</dbReference>
<dbReference type="PROSITE" id="PS51419">
    <property type="entry name" value="RAB"/>
    <property type="match status" value="1"/>
</dbReference>
<accession>A0ABQ9FB98</accession>
<dbReference type="PRINTS" id="PR00449">
    <property type="entry name" value="RASTRNSFRMNG"/>
</dbReference>
<gene>
    <name evidence="2" type="ORF">KUTeg_006751</name>
</gene>
<dbReference type="SMART" id="SM00174">
    <property type="entry name" value="RHO"/>
    <property type="match status" value="1"/>
</dbReference>
<name>A0ABQ9FB98_TEGGR</name>
<dbReference type="SMART" id="SM00175">
    <property type="entry name" value="RAB"/>
    <property type="match status" value="1"/>
</dbReference>
<proteinExistence type="inferred from homology"/>
<dbReference type="InterPro" id="IPR027417">
    <property type="entry name" value="P-loop_NTPase"/>
</dbReference>
<reference evidence="2 3" key="1">
    <citation type="submission" date="2022-12" db="EMBL/GenBank/DDBJ databases">
        <title>Chromosome-level genome of Tegillarca granosa.</title>
        <authorList>
            <person name="Kim J."/>
        </authorList>
    </citation>
    <scope>NUCLEOTIDE SEQUENCE [LARGE SCALE GENOMIC DNA]</scope>
    <source>
        <strain evidence="2">Teg-2019</strain>
        <tissue evidence="2">Adductor muscle</tissue>
    </source>
</reference>
<comment type="caution">
    <text evidence="2">The sequence shown here is derived from an EMBL/GenBank/DDBJ whole genome shotgun (WGS) entry which is preliminary data.</text>
</comment>
<dbReference type="EMBL" id="JARBDR010000337">
    <property type="protein sequence ID" value="KAJ8314601.1"/>
    <property type="molecule type" value="Genomic_DNA"/>
</dbReference>
<organism evidence="2 3">
    <name type="scientific">Tegillarca granosa</name>
    <name type="common">Malaysian cockle</name>
    <name type="synonym">Anadara granosa</name>
    <dbReference type="NCBI Taxonomy" id="220873"/>
    <lineage>
        <taxon>Eukaryota</taxon>
        <taxon>Metazoa</taxon>
        <taxon>Spiralia</taxon>
        <taxon>Lophotrochozoa</taxon>
        <taxon>Mollusca</taxon>
        <taxon>Bivalvia</taxon>
        <taxon>Autobranchia</taxon>
        <taxon>Pteriomorphia</taxon>
        <taxon>Arcoida</taxon>
        <taxon>Arcoidea</taxon>
        <taxon>Arcidae</taxon>
        <taxon>Tegillarca</taxon>
    </lineage>
</organism>
<dbReference type="NCBIfam" id="TIGR00231">
    <property type="entry name" value="small_GTP"/>
    <property type="match status" value="1"/>
</dbReference>